<keyword evidence="1" id="KW-0472">Membrane</keyword>
<proteinExistence type="predicted"/>
<dbReference type="PATRIC" id="fig|54005.3.peg.1317"/>
<feature type="transmembrane region" description="Helical" evidence="1">
    <location>
        <begin position="7"/>
        <end position="24"/>
    </location>
</feature>
<evidence type="ECO:0008006" key="4">
    <source>
        <dbReference type="Google" id="ProtNLM"/>
    </source>
</evidence>
<dbReference type="InterPro" id="IPR025480">
    <property type="entry name" value="DUF4330"/>
</dbReference>
<dbReference type="RefSeq" id="WP_060800393.1">
    <property type="nucleotide sequence ID" value="NZ_CABJAL010000003.1"/>
</dbReference>
<organism evidence="2">
    <name type="scientific">Peptoniphilus harei</name>
    <dbReference type="NCBI Taxonomy" id="54005"/>
    <lineage>
        <taxon>Bacteria</taxon>
        <taxon>Bacillati</taxon>
        <taxon>Bacillota</taxon>
        <taxon>Tissierellia</taxon>
        <taxon>Tissierellales</taxon>
        <taxon>Peptoniphilaceae</taxon>
        <taxon>Peptoniphilus</taxon>
    </lineage>
</organism>
<evidence type="ECO:0000313" key="3">
    <source>
        <dbReference type="Proteomes" id="UP000070174"/>
    </source>
</evidence>
<comment type="caution">
    <text evidence="2">The sequence shown here is derived from an EMBL/GenBank/DDBJ whole genome shotgun (WGS) entry which is preliminary data.</text>
</comment>
<dbReference type="Proteomes" id="UP000070174">
    <property type="component" value="Unassembled WGS sequence"/>
</dbReference>
<evidence type="ECO:0000256" key="1">
    <source>
        <dbReference type="SAM" id="Phobius"/>
    </source>
</evidence>
<dbReference type="AlphaFoldDB" id="A0A133PMD9"/>
<accession>A0A133PMD9</accession>
<dbReference type="Pfam" id="PF14221">
    <property type="entry name" value="DUF4330"/>
    <property type="match status" value="1"/>
</dbReference>
<gene>
    <name evidence="2" type="ORF">HMPREF3229_01333</name>
</gene>
<name>A0A133PMD9_9FIRM</name>
<protein>
    <recommendedName>
        <fullName evidence="4">DUF4330 domain-containing protein</fullName>
    </recommendedName>
</protein>
<sequence length="158" mass="17614">MKLKFKFIDLFIILACIGAGILFVNRMNLADGRSQVLQNDEKAEITMAVPFIESEIIDHLKVGDPVKDVMANNPIGKVKNIEVSEIDPRDFSFEGKVLKFDDHLYKKATITIETNGKKTDKGILIGQTNYFTGQTNTFGAGLVKLFNVRISGIKYLGE</sequence>
<keyword evidence="1" id="KW-0812">Transmembrane</keyword>
<reference evidence="2 3" key="1">
    <citation type="submission" date="2016-01" db="EMBL/GenBank/DDBJ databases">
        <authorList>
            <person name="Oliw E.H."/>
        </authorList>
    </citation>
    <scope>NUCLEOTIDE SEQUENCE [LARGE SCALE GENOMIC DNA]</scope>
    <source>
        <strain evidence="2 3">CMW7756A</strain>
    </source>
</reference>
<evidence type="ECO:0000313" key="2">
    <source>
        <dbReference type="EMBL" id="KXA29707.1"/>
    </source>
</evidence>
<dbReference type="EMBL" id="LRQE01000034">
    <property type="protein sequence ID" value="KXA29707.1"/>
    <property type="molecule type" value="Genomic_DNA"/>
</dbReference>
<keyword evidence="1" id="KW-1133">Transmembrane helix</keyword>